<evidence type="ECO:0000259" key="1">
    <source>
        <dbReference type="SMART" id="SM01008"/>
    </source>
</evidence>
<name>A0A0F3IT04_9PROT</name>
<dbReference type="InterPro" id="IPR000674">
    <property type="entry name" value="Ald_Oxase/Xan_DH_a/b"/>
</dbReference>
<organism evidence="2 3">
    <name type="scientific">Elstera litoralis</name>
    <dbReference type="NCBI Taxonomy" id="552518"/>
    <lineage>
        <taxon>Bacteria</taxon>
        <taxon>Pseudomonadati</taxon>
        <taxon>Pseudomonadota</taxon>
        <taxon>Alphaproteobacteria</taxon>
        <taxon>Rhodospirillales</taxon>
        <taxon>Rhodospirillaceae</taxon>
        <taxon>Elstera</taxon>
    </lineage>
</organism>
<dbReference type="InterPro" id="IPR046867">
    <property type="entry name" value="AldOxase/xan_DH_MoCoBD2"/>
</dbReference>
<dbReference type="EMBL" id="LAJY01000197">
    <property type="protein sequence ID" value="KJV09875.1"/>
    <property type="molecule type" value="Genomic_DNA"/>
</dbReference>
<keyword evidence="3" id="KW-1185">Reference proteome</keyword>
<evidence type="ECO:0000313" key="2">
    <source>
        <dbReference type="EMBL" id="KJV09875.1"/>
    </source>
</evidence>
<proteinExistence type="predicted"/>
<feature type="domain" description="Aldehyde oxidase/xanthine dehydrogenase a/b hammerhead" evidence="1">
    <location>
        <begin position="198"/>
        <end position="276"/>
    </location>
</feature>
<protein>
    <submittedName>
        <fullName evidence="2">Twin-arginine translocation pathway signal protein</fullName>
    </submittedName>
</protein>
<dbReference type="Gene3D" id="3.30.365.10">
    <property type="entry name" value="Aldehyde oxidase/xanthine dehydrogenase, molybdopterin binding domain"/>
    <property type="match status" value="4"/>
</dbReference>
<gene>
    <name evidence="2" type="ORF">VZ95_08665</name>
</gene>
<dbReference type="AlphaFoldDB" id="A0A0F3IT04"/>
<dbReference type="Proteomes" id="UP000033774">
    <property type="component" value="Unassembled WGS sequence"/>
</dbReference>
<comment type="caution">
    <text evidence="2">The sequence shown here is derived from an EMBL/GenBank/DDBJ whole genome shotgun (WGS) entry which is preliminary data.</text>
</comment>
<accession>A0A0F3IT04</accession>
<dbReference type="PANTHER" id="PTHR47495">
    <property type="entry name" value="ALDEHYDE DEHYDROGENASE"/>
    <property type="match status" value="1"/>
</dbReference>
<dbReference type="InterPro" id="IPR037165">
    <property type="entry name" value="AldOxase/xan_DH_Mopterin-bd_sf"/>
</dbReference>
<dbReference type="GO" id="GO:0016491">
    <property type="term" value="F:oxidoreductase activity"/>
    <property type="evidence" value="ECO:0007669"/>
    <property type="project" value="InterPro"/>
</dbReference>
<dbReference type="Pfam" id="PF20256">
    <property type="entry name" value="MoCoBD_2"/>
    <property type="match status" value="2"/>
</dbReference>
<dbReference type="InterPro" id="IPR008274">
    <property type="entry name" value="AldOxase/xan_DH_MoCoBD1"/>
</dbReference>
<dbReference type="SUPFAM" id="SSF56003">
    <property type="entry name" value="Molybdenum cofactor-binding domain"/>
    <property type="match status" value="2"/>
</dbReference>
<dbReference type="Pfam" id="PF02738">
    <property type="entry name" value="MoCoBD_1"/>
    <property type="match status" value="1"/>
</dbReference>
<dbReference type="SMART" id="SM01008">
    <property type="entry name" value="Ald_Xan_dh_C"/>
    <property type="match status" value="1"/>
</dbReference>
<dbReference type="PANTHER" id="PTHR47495:SF2">
    <property type="entry name" value="ALDEHYDE DEHYDROGENASE"/>
    <property type="match status" value="1"/>
</dbReference>
<dbReference type="PATRIC" id="fig|552518.3.peg.992"/>
<dbReference type="Gene3D" id="3.90.1170.50">
    <property type="entry name" value="Aldehyde oxidase/xanthine dehydrogenase, a/b hammerhead"/>
    <property type="match status" value="1"/>
</dbReference>
<reference evidence="2 3" key="1">
    <citation type="submission" date="2015-03" db="EMBL/GenBank/DDBJ databases">
        <title>Draft genome sequence of Elstera litoralis.</title>
        <authorList>
            <person name="Rahalkar M.C."/>
            <person name="Dhakephalkar P.K."/>
            <person name="Pore S.D."/>
            <person name="Arora P."/>
            <person name="Kapse N.G."/>
            <person name="Pandit P.S."/>
        </authorList>
    </citation>
    <scope>NUCLEOTIDE SEQUENCE [LARGE SCALE GENOMIC DNA]</scope>
    <source>
        <strain evidence="2 3">Dia-1</strain>
    </source>
</reference>
<dbReference type="PIRSF" id="PIRSF036389">
    <property type="entry name" value="IOR_B"/>
    <property type="match status" value="1"/>
</dbReference>
<dbReference type="InterPro" id="IPR012368">
    <property type="entry name" value="OxRdtase_Mopterin-bd_su_IorB"/>
</dbReference>
<evidence type="ECO:0000313" key="3">
    <source>
        <dbReference type="Proteomes" id="UP000033774"/>
    </source>
</evidence>
<dbReference type="InterPro" id="IPR052516">
    <property type="entry name" value="N-heterocyclic_Hydroxylase"/>
</dbReference>
<sequence length="708" mass="74314">MIGAAVTGAGLSIGMPAPGVKAQAAAALSNPFPTYIRLTPDNKVTVLAAHMDMGQGIYNGIATLVAEELGADWSLVTVEGAWGDIKAYGNVTWGGAMQGTGGSSGIASSWVRYRQAGAVARTLLVSAAAKAWGVPAAEIKVENGQLSHASGKKAPLGAFADAAAKEALPASVELKSPDRWTLIGNAAHRRYDSAIKAKGQQDYTIDVQLPGQLVGMILHPPLFGATLKSVDATAAKAVPGVTDVVTITRGVVVLAKDTWSAMKGREALVVTWDESKAEKRGSAQIMADYRALAAKPGTLVEERGSAATGLAGAVKTLEATYEFPYLAHAALEPLNAVVRKDGEVLEVWGGHQMPDLYQGLAAKIAGTTPDKVRLHVMKTGGGFGRRAVIDGDIIAEAVETAKAINFRAPVKLQWTRENDMAGGRYRPLMLHQVKVGLDAKGAITGWQHHIVGQSILIGTPLEAFAVKNGVDATSVEGVAQSPYALPNFRVEVTNTQSPVPVLWWRSVGHTHTAYAMETMIDEIARTAGQDPVALRRQLLKDHPRPLAVLNALAEKAGWDKPLPAGRFRGIALHESFGTMVGMVAEITLQKQGFKVENVVAVVDCGVAVNPDQIAAQIEGGVGFGLGAILREELPLEAGRVAVLNFDGYLPLRIDEMPKVEVHIMPSTAAPTGIGEPGVPVIGPAVANAVAAATGKRVRVLPMEKGLAV</sequence>